<feature type="signal peptide" evidence="2">
    <location>
        <begin position="1"/>
        <end position="16"/>
    </location>
</feature>
<dbReference type="OrthoDB" id="498843at2759"/>
<dbReference type="AlphaFoldDB" id="A0A8J6C9D1"/>
<dbReference type="OMA" id="RSECCLK"/>
<organism evidence="3 4">
    <name type="scientific">Diacronema lutheri</name>
    <name type="common">Unicellular marine alga</name>
    <name type="synonym">Monochrysis lutheri</name>
    <dbReference type="NCBI Taxonomy" id="2081491"/>
    <lineage>
        <taxon>Eukaryota</taxon>
        <taxon>Haptista</taxon>
        <taxon>Haptophyta</taxon>
        <taxon>Pavlovophyceae</taxon>
        <taxon>Pavlovales</taxon>
        <taxon>Pavlovaceae</taxon>
        <taxon>Diacronema</taxon>
    </lineage>
</organism>
<feature type="transmembrane region" description="Helical" evidence="1">
    <location>
        <begin position="1004"/>
        <end position="1027"/>
    </location>
</feature>
<evidence type="ECO:0000256" key="2">
    <source>
        <dbReference type="SAM" id="SignalP"/>
    </source>
</evidence>
<dbReference type="EMBL" id="JAGTXO010000025">
    <property type="protein sequence ID" value="KAG8461465.1"/>
    <property type="molecule type" value="Genomic_DNA"/>
</dbReference>
<keyword evidence="1" id="KW-0812">Transmembrane</keyword>
<evidence type="ECO:0000313" key="3">
    <source>
        <dbReference type="EMBL" id="KAG8461465.1"/>
    </source>
</evidence>
<sequence>MLRVAAFLALATSAHGYSFSNPVANEESVLVAAQNITVLAAAADFAGAKAAYENSGVLKTLASTDETGDVTFDVYKAYFGGASGVHETTLLACLDGTGAWAVGTGEAANVKDDARKECIEKLTTDAIPFLHMLVNLNKAIAQAEAGNTATATAAAAQHVDRAYALYRGDPSDAPNYSIWHRGNLRGGNFKDATGNVLAAGTPLVAFLTTTIVSDFQTLKQSVVNPVDLAAARSAKQRIAARAQLIYHMATLRYAYQLDEHVNDGTTRSDAAYKSQGEGQAFWRTIAPLVTLVAPSGAAALTALFDLAVTPTTTSSYCAARATLRLALPATLTLDDIGELEDTMGDPTGITASFAQCTSYAPVNSVLDYAGVSSTAREINTALMAENFALAKAAYTGSHLEALAKATPEESAYAKHFGSASPYHDFFVECADNKGVWADKTPARLECLQKLSWDAVPFHTIDELLQAALTDADGNRRGLTNAALHVDRAYALFLGGDHMHSPYNRGNKRGPNFYEVDGDQLLVDSRQVALNNNRIEAAFVDLQAEVRKGSSYSSAKAAELVETIFGQLQVTYIQATVRYAALLDTFVSDEATHDDMYDNQGEGWTFFRVIEPLVAKRDKGAAKLIKDRYNLANMPVRTDFYCHAYRGLVTAKRPSGVTLEHIGILENTVEAFYEDDEVPAYFSCPSDYVPTSLPAAQFDAAQTMIDLKALIADAVDSNDWKAIKELYVGSDVQALAQAEYDGEPRYDAYKALYGKSWMDVTIVASLDGTGTFTVPSARGEIFEKTALDAVGVNEMYHHLHKAVAEMDTTSVDAAWGLYTGSAGAPLLGTLYDRAQKRGANYLRNSTGEAFMLDDKGVALTNIAMFEQLTKLKVAIQDDKEDDAKAARAQVEKQLYVIYYQCVLRYAYLLDADNLAQPQLPYEEHQAEGWAFWKVIEPIIVAADDKGAAQIEALFKVTGKRPAGVTNYCMVRRVLDDNRPADTTEADFGFLESVPAGHCGGLSGGAIAGIVIGVMAFAAIVAGSLFFYWRSLKAKSARSNAPVEITYNKGDSMVNV</sequence>
<keyword evidence="1" id="KW-0472">Membrane</keyword>
<name>A0A8J6C9D1_DIALT</name>
<evidence type="ECO:0000313" key="4">
    <source>
        <dbReference type="Proteomes" id="UP000751190"/>
    </source>
</evidence>
<keyword evidence="2" id="KW-0732">Signal</keyword>
<dbReference type="CDD" id="cd12841">
    <property type="entry name" value="TM_EphA1"/>
    <property type="match status" value="1"/>
</dbReference>
<keyword evidence="1" id="KW-1133">Transmembrane helix</keyword>
<gene>
    <name evidence="3" type="ORF">KFE25_001069</name>
</gene>
<keyword evidence="4" id="KW-1185">Reference proteome</keyword>
<accession>A0A8J6C9D1</accession>
<reference evidence="3" key="1">
    <citation type="submission" date="2021-05" db="EMBL/GenBank/DDBJ databases">
        <title>The genome of the haptophyte Pavlova lutheri (Diacronema luteri, Pavlovales) - a model for lipid biosynthesis in eukaryotic algae.</title>
        <authorList>
            <person name="Hulatt C.J."/>
            <person name="Posewitz M.C."/>
        </authorList>
    </citation>
    <scope>NUCLEOTIDE SEQUENCE</scope>
    <source>
        <strain evidence="3">NIVA-4/92</strain>
    </source>
</reference>
<dbReference type="Proteomes" id="UP000751190">
    <property type="component" value="Unassembled WGS sequence"/>
</dbReference>
<feature type="chain" id="PRO_5035326586" evidence="2">
    <location>
        <begin position="17"/>
        <end position="1054"/>
    </location>
</feature>
<protein>
    <submittedName>
        <fullName evidence="3">Uncharacterized protein</fullName>
    </submittedName>
</protein>
<evidence type="ECO:0000256" key="1">
    <source>
        <dbReference type="SAM" id="Phobius"/>
    </source>
</evidence>
<proteinExistence type="predicted"/>
<comment type="caution">
    <text evidence="3">The sequence shown here is derived from an EMBL/GenBank/DDBJ whole genome shotgun (WGS) entry which is preliminary data.</text>
</comment>